<organism evidence="2 3">
    <name type="scientific">Chaetoceros tenuissimus</name>
    <dbReference type="NCBI Taxonomy" id="426638"/>
    <lineage>
        <taxon>Eukaryota</taxon>
        <taxon>Sar</taxon>
        <taxon>Stramenopiles</taxon>
        <taxon>Ochrophyta</taxon>
        <taxon>Bacillariophyta</taxon>
        <taxon>Coscinodiscophyceae</taxon>
        <taxon>Chaetocerotophycidae</taxon>
        <taxon>Chaetocerotales</taxon>
        <taxon>Chaetocerotaceae</taxon>
        <taxon>Chaetoceros</taxon>
    </lineage>
</organism>
<dbReference type="AlphaFoldDB" id="A0AAD3CXR9"/>
<dbReference type="Proteomes" id="UP001054902">
    <property type="component" value="Unassembled WGS sequence"/>
</dbReference>
<accession>A0AAD3CXR9</accession>
<evidence type="ECO:0000313" key="2">
    <source>
        <dbReference type="EMBL" id="GFH54116.1"/>
    </source>
</evidence>
<name>A0AAD3CXR9_9STRA</name>
<reference evidence="2 3" key="1">
    <citation type="journal article" date="2021" name="Sci. Rep.">
        <title>The genome of the diatom Chaetoceros tenuissimus carries an ancient integrated fragment of an extant virus.</title>
        <authorList>
            <person name="Hongo Y."/>
            <person name="Kimura K."/>
            <person name="Takaki Y."/>
            <person name="Yoshida Y."/>
            <person name="Baba S."/>
            <person name="Kobayashi G."/>
            <person name="Nagasaki K."/>
            <person name="Hano T."/>
            <person name="Tomaru Y."/>
        </authorList>
    </citation>
    <scope>NUCLEOTIDE SEQUENCE [LARGE SCALE GENOMIC DNA]</scope>
    <source>
        <strain evidence="2 3">NIES-3715</strain>
    </source>
</reference>
<feature type="signal peptide" evidence="1">
    <location>
        <begin position="1"/>
        <end position="20"/>
    </location>
</feature>
<gene>
    <name evidence="2" type="ORF">CTEN210_10592</name>
</gene>
<comment type="caution">
    <text evidence="2">The sequence shown here is derived from an EMBL/GenBank/DDBJ whole genome shotgun (WGS) entry which is preliminary data.</text>
</comment>
<feature type="chain" id="PRO_5042287506" evidence="1">
    <location>
        <begin position="21"/>
        <end position="314"/>
    </location>
</feature>
<proteinExistence type="predicted"/>
<evidence type="ECO:0000256" key="1">
    <source>
        <dbReference type="SAM" id="SignalP"/>
    </source>
</evidence>
<keyword evidence="1" id="KW-0732">Signal</keyword>
<keyword evidence="3" id="KW-1185">Reference proteome</keyword>
<sequence>MLKGCAFAAILHLFFTTISTVIIKEKHTQDVFDIKLIRERKDEDLEFAAKWHTPVMSTFWEPVPGGCCGASEEGHNKLIATWKSSWEKRGWETRILTLDDAMRHPDFDKLEGILQQLEVNDYNRRCFYRWLAMSVVGGGWMSDYDTFPLRKIEAEVGARLGRNGKFTSFEGHVPCLISANADEWEKIAQEMIKRLSKRTVEDGFTSDMLILLDIKESMGKRAGRFGSNLITNLDTTYKRIKDYSNRKVNCGALENKIAVHFSHGSVKKAIDHGQYPIKINAGDYDAATEVRADAARLFLDDYHQQCEMADKKSK</sequence>
<protein>
    <submittedName>
        <fullName evidence="2">Uncharacterized protein</fullName>
    </submittedName>
</protein>
<evidence type="ECO:0000313" key="3">
    <source>
        <dbReference type="Proteomes" id="UP001054902"/>
    </source>
</evidence>
<dbReference type="EMBL" id="BLLK01000047">
    <property type="protein sequence ID" value="GFH54116.1"/>
    <property type="molecule type" value="Genomic_DNA"/>
</dbReference>